<reference evidence="1 2" key="1">
    <citation type="submission" date="2019-04" db="EMBL/GenBank/DDBJ databases">
        <title>An improved genome assembly and genetic linkage map for asparagus bean, Vigna unguiculata ssp. sesquipedialis.</title>
        <authorList>
            <person name="Xia Q."/>
            <person name="Zhang R."/>
            <person name="Dong Y."/>
        </authorList>
    </citation>
    <scope>NUCLEOTIDE SEQUENCE [LARGE SCALE GENOMIC DNA]</scope>
    <source>
        <tissue evidence="1">Leaf</tissue>
    </source>
</reference>
<organism evidence="1 2">
    <name type="scientific">Vigna unguiculata</name>
    <name type="common">Cowpea</name>
    <dbReference type="NCBI Taxonomy" id="3917"/>
    <lineage>
        <taxon>Eukaryota</taxon>
        <taxon>Viridiplantae</taxon>
        <taxon>Streptophyta</taxon>
        <taxon>Embryophyta</taxon>
        <taxon>Tracheophyta</taxon>
        <taxon>Spermatophyta</taxon>
        <taxon>Magnoliopsida</taxon>
        <taxon>eudicotyledons</taxon>
        <taxon>Gunneridae</taxon>
        <taxon>Pentapetalae</taxon>
        <taxon>rosids</taxon>
        <taxon>fabids</taxon>
        <taxon>Fabales</taxon>
        <taxon>Fabaceae</taxon>
        <taxon>Papilionoideae</taxon>
        <taxon>50 kb inversion clade</taxon>
        <taxon>NPAAA clade</taxon>
        <taxon>indigoferoid/millettioid clade</taxon>
        <taxon>Phaseoleae</taxon>
        <taxon>Vigna</taxon>
    </lineage>
</organism>
<gene>
    <name evidence="1" type="ORF">DEO72_LG9g1388</name>
</gene>
<dbReference type="EMBL" id="CP039353">
    <property type="protein sequence ID" value="QCE06376.1"/>
    <property type="molecule type" value="Genomic_DNA"/>
</dbReference>
<evidence type="ECO:0000313" key="1">
    <source>
        <dbReference type="EMBL" id="QCE06376.1"/>
    </source>
</evidence>
<dbReference type="Proteomes" id="UP000501690">
    <property type="component" value="Linkage Group LG9"/>
</dbReference>
<dbReference type="AlphaFoldDB" id="A0A4D6MY44"/>
<protein>
    <submittedName>
        <fullName evidence="1">Uncharacterized protein</fullName>
    </submittedName>
</protein>
<accession>A0A4D6MY44</accession>
<sequence>MSSVTFPSLISIICLWSFAFRCWRRTTLLALFQIREVRVSSYIVCGLFSSLRIRARTVNLAQASRACLSEFDEGSPRPSARVVAQAGGSDFERGSILLRRGELV</sequence>
<name>A0A4D6MY44_VIGUN</name>
<evidence type="ECO:0000313" key="2">
    <source>
        <dbReference type="Proteomes" id="UP000501690"/>
    </source>
</evidence>
<keyword evidence="2" id="KW-1185">Reference proteome</keyword>
<proteinExistence type="predicted"/>